<dbReference type="EMBL" id="JAAALK010000285">
    <property type="protein sequence ID" value="KAG8064543.1"/>
    <property type="molecule type" value="Genomic_DNA"/>
</dbReference>
<dbReference type="SMART" id="SM00129">
    <property type="entry name" value="KISc"/>
    <property type="match status" value="1"/>
</dbReference>
<keyword evidence="5 8" id="KW-0175">Coiled coil</keyword>
<feature type="binding site" evidence="7">
    <location>
        <begin position="189"/>
        <end position="196"/>
    </location>
    <ligand>
        <name>ATP</name>
        <dbReference type="ChEBI" id="CHEBI:30616"/>
    </ligand>
</feature>
<sequence>MSSSRTTRSSISPFRSRRSPAEGPGGPDPRRGPRREGAPSTPSSTSARSTTPSSSSGGRPSTPSAAFARPHYAFLYGLRAADDALVDLLACSRRAPSVAAVDAANAKENIMVTVRFRPLSLERSTKGTMVAWYADGDNMLRNEYNPSIAYAFDKVFGPATTTHHVYDIAAQHVVSGAMEGINGTVFAYGVTSSGKTHTMHGEQKSPGIIPLAVKDVFSIIQDTPGREFLLRVSYLEIYNEVINDLLDPTGQNLRIREDAQGTYVEGMKEEVVLSPAHALSLIASGEEHRHVGSNNFNLVSSRSHTIFTLTIESSPSGENEVEEVKLSQLNLIDLAGSESSKTETTGLRRKEGSYINKSLLTLGTVIAKLTDGKATHIPYRDSKLTRLLQSSLSGHGHISLICTVTPASSNSEETHNTLKFAHRSKHVEIKASQNKIIDEKSLIKKYQKEITCLKEELQQLRRGMMGNGYIVPTDQEDLVNLKLQLEAGQVKLQSRLEEEEEAKAALMSRIQRLTKLILVSTKSSISSNVSGKANNRRRHSFGEDELAYLPDRKREYTIEDDDLSLDSEFSIEGKLDLNNPDEPLRFARRNHKRGMLGWFKLKNPDQLSGLSPSVDNVSTASGSPSFSRSSQQKNLLIDLKDGRRKSLARKTDDPAHTDSFLERTQAGDLFSAASRARHHLPSGTTIVDQIDLLQEQIKMLAGEVALCTSSLKRLSEQAVNNTDDSQIQEQIEKLKKEINEKKLHIHVLEQRMTRSLETTEDPAIRTEMSQTFSKLSTQLSEKTFELEIMSADNRILQDQLQEKVSENSELKETVAQLRQEINNLLKIVRREDNMASMQSSEPSTTSSNPRNEVSSHANMPSRTTEEHKESPLKSQVLTQAAEIENLKLDKLRLAEEKDGLEIHSQKLAEESSYAKDLAAAAAVELKNLAEEVTRLSYENAKLNADLAAAKALTRSSIHSDTKRQDQEDGFFVEKLRKELVASCQREAVLEDALSQKARKESELLKIMDDAKCREHDLENELANMWMLVTKMMSEMEASDNRNLDGVSTFEEAKAAYNFQRRRCKELEIIVSRLKGEDLRGLDVKVLEELQNFHVEALSRICKEKMANQSATAEATLTILMCDNTDLSQGKPVWKRNLKIKL</sequence>
<dbReference type="PROSITE" id="PS00411">
    <property type="entry name" value="KINESIN_MOTOR_1"/>
    <property type="match status" value="1"/>
</dbReference>
<name>A0A8J5S5D4_ZIZPA</name>
<evidence type="ECO:0000313" key="11">
    <source>
        <dbReference type="EMBL" id="KAG8064543.1"/>
    </source>
</evidence>
<dbReference type="Pfam" id="PF00225">
    <property type="entry name" value="Kinesin"/>
    <property type="match status" value="1"/>
</dbReference>
<feature type="coiled-coil region" evidence="8">
    <location>
        <begin position="489"/>
        <end position="516"/>
    </location>
</feature>
<dbReference type="InterPro" id="IPR001752">
    <property type="entry name" value="Kinesin_motor_dom"/>
</dbReference>
<feature type="compositionally biased region" description="Low complexity" evidence="9">
    <location>
        <begin position="38"/>
        <end position="64"/>
    </location>
</feature>
<feature type="compositionally biased region" description="Low complexity" evidence="9">
    <location>
        <begin position="618"/>
        <end position="630"/>
    </location>
</feature>
<evidence type="ECO:0000256" key="7">
    <source>
        <dbReference type="PROSITE-ProRule" id="PRU00283"/>
    </source>
</evidence>
<feature type="domain" description="Kinesin motor" evidence="10">
    <location>
        <begin position="109"/>
        <end position="427"/>
    </location>
</feature>
<dbReference type="CDD" id="cd01374">
    <property type="entry name" value="KISc_CENP_E"/>
    <property type="match status" value="1"/>
</dbReference>
<feature type="coiled-coil region" evidence="8">
    <location>
        <begin position="724"/>
        <end position="751"/>
    </location>
</feature>
<evidence type="ECO:0000256" key="1">
    <source>
        <dbReference type="ARBA" id="ARBA00007310"/>
    </source>
</evidence>
<proteinExistence type="inferred from homology"/>
<reference evidence="11" key="1">
    <citation type="journal article" date="2021" name="bioRxiv">
        <title>Whole Genome Assembly and Annotation of Northern Wild Rice, Zizania palustris L., Supports a Whole Genome Duplication in the Zizania Genus.</title>
        <authorList>
            <person name="Haas M."/>
            <person name="Kono T."/>
            <person name="Macchietto M."/>
            <person name="Millas R."/>
            <person name="McGilp L."/>
            <person name="Shao M."/>
            <person name="Duquette J."/>
            <person name="Hirsch C.N."/>
            <person name="Kimball J."/>
        </authorList>
    </citation>
    <scope>NUCLEOTIDE SEQUENCE</scope>
    <source>
        <tissue evidence="11">Fresh leaf tissue</tissue>
    </source>
</reference>
<accession>A0A8J5S5D4</accession>
<evidence type="ECO:0000256" key="6">
    <source>
        <dbReference type="ARBA" id="ARBA00023175"/>
    </source>
</evidence>
<dbReference type="GO" id="GO:0003777">
    <property type="term" value="F:microtubule motor activity"/>
    <property type="evidence" value="ECO:0007669"/>
    <property type="project" value="InterPro"/>
</dbReference>
<dbReference type="PROSITE" id="PS50067">
    <property type="entry name" value="KINESIN_MOTOR_2"/>
    <property type="match status" value="1"/>
</dbReference>
<dbReference type="PANTHER" id="PTHR47968:SF33">
    <property type="entry name" value="KINESIN-LIKE PROTEIN KIN-7C, MITOCHONDRIAL ISOFORM X1"/>
    <property type="match status" value="1"/>
</dbReference>
<dbReference type="AlphaFoldDB" id="A0A8J5S5D4"/>
<feature type="coiled-coil region" evidence="8">
    <location>
        <begin position="883"/>
        <end position="945"/>
    </location>
</feature>
<dbReference type="GO" id="GO:0005874">
    <property type="term" value="C:microtubule"/>
    <property type="evidence" value="ECO:0007669"/>
    <property type="project" value="UniProtKB-KW"/>
</dbReference>
<evidence type="ECO:0000256" key="3">
    <source>
        <dbReference type="ARBA" id="ARBA00022741"/>
    </source>
</evidence>
<keyword evidence="4 7" id="KW-0067">ATP-binding</keyword>
<evidence type="ECO:0000256" key="5">
    <source>
        <dbReference type="ARBA" id="ARBA00023054"/>
    </source>
</evidence>
<feature type="compositionally biased region" description="Low complexity" evidence="9">
    <location>
        <begin position="836"/>
        <end position="847"/>
    </location>
</feature>
<dbReference type="InterPro" id="IPR019821">
    <property type="entry name" value="Kinesin_motor_CS"/>
</dbReference>
<feature type="region of interest" description="Disordered" evidence="9">
    <location>
        <begin position="609"/>
        <end position="634"/>
    </location>
</feature>
<evidence type="ECO:0000259" key="10">
    <source>
        <dbReference type="PROSITE" id="PS50067"/>
    </source>
</evidence>
<feature type="coiled-coil region" evidence="8">
    <location>
        <begin position="429"/>
        <end position="463"/>
    </location>
</feature>
<organism evidence="11 12">
    <name type="scientific">Zizania palustris</name>
    <name type="common">Northern wild rice</name>
    <dbReference type="NCBI Taxonomy" id="103762"/>
    <lineage>
        <taxon>Eukaryota</taxon>
        <taxon>Viridiplantae</taxon>
        <taxon>Streptophyta</taxon>
        <taxon>Embryophyta</taxon>
        <taxon>Tracheophyta</taxon>
        <taxon>Spermatophyta</taxon>
        <taxon>Magnoliopsida</taxon>
        <taxon>Liliopsida</taxon>
        <taxon>Poales</taxon>
        <taxon>Poaceae</taxon>
        <taxon>BOP clade</taxon>
        <taxon>Oryzoideae</taxon>
        <taxon>Oryzeae</taxon>
        <taxon>Zizaniinae</taxon>
        <taxon>Zizania</taxon>
    </lineage>
</organism>
<dbReference type="OrthoDB" id="3176171at2759"/>
<feature type="compositionally biased region" description="Polar residues" evidence="9">
    <location>
        <begin position="848"/>
        <end position="862"/>
    </location>
</feature>
<evidence type="ECO:0000256" key="4">
    <source>
        <dbReference type="ARBA" id="ARBA00022840"/>
    </source>
</evidence>
<dbReference type="GO" id="GO:0007018">
    <property type="term" value="P:microtubule-based movement"/>
    <property type="evidence" value="ECO:0007669"/>
    <property type="project" value="InterPro"/>
</dbReference>
<feature type="compositionally biased region" description="Low complexity" evidence="9">
    <location>
        <begin position="1"/>
        <end position="14"/>
    </location>
</feature>
<dbReference type="InterPro" id="IPR027640">
    <property type="entry name" value="Kinesin-like_fam"/>
</dbReference>
<keyword evidence="6 7" id="KW-0505">Motor protein</keyword>
<feature type="compositionally biased region" description="Basic and acidic residues" evidence="9">
    <location>
        <begin position="28"/>
        <end position="37"/>
    </location>
</feature>
<feature type="region of interest" description="Disordered" evidence="9">
    <location>
        <begin position="834"/>
        <end position="875"/>
    </location>
</feature>
<dbReference type="GO" id="GO:0005524">
    <property type="term" value="F:ATP binding"/>
    <property type="evidence" value="ECO:0007669"/>
    <property type="project" value="UniProtKB-UniRule"/>
</dbReference>
<dbReference type="GO" id="GO:0008017">
    <property type="term" value="F:microtubule binding"/>
    <property type="evidence" value="ECO:0007669"/>
    <property type="project" value="InterPro"/>
</dbReference>
<evidence type="ECO:0000256" key="8">
    <source>
        <dbReference type="SAM" id="Coils"/>
    </source>
</evidence>
<feature type="region of interest" description="Disordered" evidence="9">
    <location>
        <begin position="1"/>
        <end position="64"/>
    </location>
</feature>
<evidence type="ECO:0000256" key="2">
    <source>
        <dbReference type="ARBA" id="ARBA00022701"/>
    </source>
</evidence>
<feature type="coiled-coil region" evidence="8">
    <location>
        <begin position="793"/>
        <end position="834"/>
    </location>
</feature>
<dbReference type="PANTHER" id="PTHR47968">
    <property type="entry name" value="CENTROMERE PROTEIN E"/>
    <property type="match status" value="1"/>
</dbReference>
<reference evidence="11" key="2">
    <citation type="submission" date="2021-02" db="EMBL/GenBank/DDBJ databases">
        <authorList>
            <person name="Kimball J.A."/>
            <person name="Haas M.W."/>
            <person name="Macchietto M."/>
            <person name="Kono T."/>
            <person name="Duquette J."/>
            <person name="Shao M."/>
        </authorList>
    </citation>
    <scope>NUCLEOTIDE SEQUENCE</scope>
    <source>
        <tissue evidence="11">Fresh leaf tissue</tissue>
    </source>
</reference>
<dbReference type="Proteomes" id="UP000729402">
    <property type="component" value="Unassembled WGS sequence"/>
</dbReference>
<dbReference type="FunFam" id="3.40.850.10:FF:000014">
    <property type="entry name" value="Kinesin-like protein KIN-7G"/>
    <property type="match status" value="1"/>
</dbReference>
<protein>
    <recommendedName>
        <fullName evidence="10">Kinesin motor domain-containing protein</fullName>
    </recommendedName>
</protein>
<keyword evidence="3 7" id="KW-0547">Nucleotide-binding</keyword>
<comment type="similarity">
    <text evidence="1">Belongs to the TRAFAC class myosin-kinesin ATPase superfamily. Kinesin family. KIN-7 subfamily.</text>
</comment>
<gene>
    <name evidence="11" type="ORF">GUJ93_ZPchr0004g40062</name>
</gene>
<keyword evidence="2" id="KW-0493">Microtubule</keyword>
<evidence type="ECO:0000256" key="9">
    <source>
        <dbReference type="SAM" id="MobiDB-lite"/>
    </source>
</evidence>
<evidence type="ECO:0000313" key="12">
    <source>
        <dbReference type="Proteomes" id="UP000729402"/>
    </source>
</evidence>
<keyword evidence="12" id="KW-1185">Reference proteome</keyword>
<comment type="caution">
    <text evidence="11">The sequence shown here is derived from an EMBL/GenBank/DDBJ whole genome shotgun (WGS) entry which is preliminary data.</text>
</comment>